<feature type="transmembrane region" description="Helical" evidence="7">
    <location>
        <begin position="113"/>
        <end position="137"/>
    </location>
</feature>
<proteinExistence type="inferred from homology"/>
<evidence type="ECO:0000256" key="2">
    <source>
        <dbReference type="ARBA" id="ARBA00022448"/>
    </source>
</evidence>
<feature type="domain" description="ABC transmembrane type-1" evidence="8">
    <location>
        <begin position="78"/>
        <end position="271"/>
    </location>
</feature>
<dbReference type="PANTHER" id="PTHR43744">
    <property type="entry name" value="ABC TRANSPORTER PERMEASE PROTEIN MG189-RELATED-RELATED"/>
    <property type="match status" value="1"/>
</dbReference>
<dbReference type="EMBL" id="BONQ01000128">
    <property type="protein sequence ID" value="GIG50132.1"/>
    <property type="molecule type" value="Genomic_DNA"/>
</dbReference>
<evidence type="ECO:0000259" key="8">
    <source>
        <dbReference type="PROSITE" id="PS50928"/>
    </source>
</evidence>
<evidence type="ECO:0000256" key="5">
    <source>
        <dbReference type="ARBA" id="ARBA00022989"/>
    </source>
</evidence>
<dbReference type="GO" id="GO:0005886">
    <property type="term" value="C:plasma membrane"/>
    <property type="evidence" value="ECO:0007669"/>
    <property type="project" value="UniProtKB-SubCell"/>
</dbReference>
<gene>
    <name evidence="9" type="ORF">Dsi01nite_081730</name>
</gene>
<keyword evidence="6 7" id="KW-0472">Membrane</keyword>
<evidence type="ECO:0000256" key="1">
    <source>
        <dbReference type="ARBA" id="ARBA00004651"/>
    </source>
</evidence>
<dbReference type="Proteomes" id="UP000660611">
    <property type="component" value="Unassembled WGS sequence"/>
</dbReference>
<accession>A0A919PUV0</accession>
<keyword evidence="5 7" id="KW-1133">Transmembrane helix</keyword>
<evidence type="ECO:0000256" key="7">
    <source>
        <dbReference type="RuleBase" id="RU363032"/>
    </source>
</evidence>
<sequence>MRSDLDEPVALRSGPRWRRQLALMPVALLFLIPLLWMISTSLKRHDQVFTWPPVLIPNPAQWHNFLDVLVKDGFGRYLLNTIALSTVVTVGTLFSATLTAYSLARVDWKWRNAAFLLVISTMLLPDFVTIIPLFSMYQKLGLVGGVPGFLPLVLPAWFGKAYFIFLMRQFMLGIPTELSDAARMDGCSELGILLRIVLPLCRPALLSVALFSIIATWSDVLQPLVYLRDEKYFTVSLGLAQFQGRYVTQWEQMLAAASVTAVPVLIVFVLAQKKFVRGISTTGIK</sequence>
<feature type="transmembrane region" description="Helical" evidence="7">
    <location>
        <begin position="253"/>
        <end position="271"/>
    </location>
</feature>
<comment type="similarity">
    <text evidence="7">Belongs to the binding-protein-dependent transport system permease family.</text>
</comment>
<organism evidence="9 10">
    <name type="scientific">Dactylosporangium siamense</name>
    <dbReference type="NCBI Taxonomy" id="685454"/>
    <lineage>
        <taxon>Bacteria</taxon>
        <taxon>Bacillati</taxon>
        <taxon>Actinomycetota</taxon>
        <taxon>Actinomycetes</taxon>
        <taxon>Micromonosporales</taxon>
        <taxon>Micromonosporaceae</taxon>
        <taxon>Dactylosporangium</taxon>
    </lineage>
</organism>
<name>A0A919PUV0_9ACTN</name>
<feature type="transmembrane region" description="Helical" evidence="7">
    <location>
        <begin position="21"/>
        <end position="39"/>
    </location>
</feature>
<dbReference type="Gene3D" id="1.10.3720.10">
    <property type="entry name" value="MetI-like"/>
    <property type="match status" value="1"/>
</dbReference>
<dbReference type="PANTHER" id="PTHR43744:SF12">
    <property type="entry name" value="ABC TRANSPORTER PERMEASE PROTEIN MG189-RELATED"/>
    <property type="match status" value="1"/>
</dbReference>
<dbReference type="PROSITE" id="PS50928">
    <property type="entry name" value="ABC_TM1"/>
    <property type="match status" value="1"/>
</dbReference>
<dbReference type="SUPFAM" id="SSF161098">
    <property type="entry name" value="MetI-like"/>
    <property type="match status" value="1"/>
</dbReference>
<evidence type="ECO:0000256" key="6">
    <source>
        <dbReference type="ARBA" id="ARBA00023136"/>
    </source>
</evidence>
<dbReference type="Pfam" id="PF00528">
    <property type="entry name" value="BPD_transp_1"/>
    <property type="match status" value="1"/>
</dbReference>
<comment type="caution">
    <text evidence="9">The sequence shown here is derived from an EMBL/GenBank/DDBJ whole genome shotgun (WGS) entry which is preliminary data.</text>
</comment>
<dbReference type="InterPro" id="IPR000515">
    <property type="entry name" value="MetI-like"/>
</dbReference>
<reference evidence="9" key="1">
    <citation type="submission" date="2021-01" db="EMBL/GenBank/DDBJ databases">
        <title>Whole genome shotgun sequence of Dactylosporangium siamense NBRC 106093.</title>
        <authorList>
            <person name="Komaki H."/>
            <person name="Tamura T."/>
        </authorList>
    </citation>
    <scope>NUCLEOTIDE SEQUENCE</scope>
    <source>
        <strain evidence="9">NBRC 106093</strain>
    </source>
</reference>
<comment type="subcellular location">
    <subcellularLocation>
        <location evidence="1 7">Cell membrane</location>
        <topology evidence="1 7">Multi-pass membrane protein</topology>
    </subcellularLocation>
</comment>
<dbReference type="AlphaFoldDB" id="A0A919PUV0"/>
<evidence type="ECO:0000313" key="10">
    <source>
        <dbReference type="Proteomes" id="UP000660611"/>
    </source>
</evidence>
<keyword evidence="10" id="KW-1185">Reference proteome</keyword>
<evidence type="ECO:0000256" key="4">
    <source>
        <dbReference type="ARBA" id="ARBA00022692"/>
    </source>
</evidence>
<keyword evidence="3" id="KW-1003">Cell membrane</keyword>
<dbReference type="InterPro" id="IPR035906">
    <property type="entry name" value="MetI-like_sf"/>
</dbReference>
<keyword evidence="4 7" id="KW-0812">Transmembrane</keyword>
<feature type="transmembrane region" description="Helical" evidence="7">
    <location>
        <begin position="77"/>
        <end position="101"/>
    </location>
</feature>
<evidence type="ECO:0000256" key="3">
    <source>
        <dbReference type="ARBA" id="ARBA00022475"/>
    </source>
</evidence>
<dbReference type="RefSeq" id="WP_203851780.1">
    <property type="nucleotide sequence ID" value="NZ_BAAAVW010000014.1"/>
</dbReference>
<keyword evidence="2 7" id="KW-0813">Transport</keyword>
<dbReference type="CDD" id="cd06261">
    <property type="entry name" value="TM_PBP2"/>
    <property type="match status" value="1"/>
</dbReference>
<dbReference type="GO" id="GO:0055085">
    <property type="term" value="P:transmembrane transport"/>
    <property type="evidence" value="ECO:0007669"/>
    <property type="project" value="InterPro"/>
</dbReference>
<feature type="transmembrane region" description="Helical" evidence="7">
    <location>
        <begin position="149"/>
        <end position="171"/>
    </location>
</feature>
<feature type="transmembrane region" description="Helical" evidence="7">
    <location>
        <begin position="192"/>
        <end position="217"/>
    </location>
</feature>
<protein>
    <submittedName>
        <fullName evidence="9">Sugar ABC transporter permease</fullName>
    </submittedName>
</protein>
<evidence type="ECO:0000313" key="9">
    <source>
        <dbReference type="EMBL" id="GIG50132.1"/>
    </source>
</evidence>